<organism evidence="4">
    <name type="scientific">marine sediment metagenome</name>
    <dbReference type="NCBI Taxonomy" id="412755"/>
    <lineage>
        <taxon>unclassified sequences</taxon>
        <taxon>metagenomes</taxon>
        <taxon>ecological metagenomes</taxon>
    </lineage>
</organism>
<evidence type="ECO:0000259" key="3">
    <source>
        <dbReference type="SMART" id="SM00846"/>
    </source>
</evidence>
<dbReference type="InterPro" id="IPR036291">
    <property type="entry name" value="NAD(P)-bd_dom_sf"/>
</dbReference>
<dbReference type="Gene3D" id="3.30.360.10">
    <property type="entry name" value="Dihydrodipicolinate Reductase, domain 2"/>
    <property type="match status" value="1"/>
</dbReference>
<proteinExistence type="inferred from homology"/>
<dbReference type="Gene3D" id="3.40.50.720">
    <property type="entry name" value="NAD(P)-binding Rossmann-like Domain"/>
    <property type="match status" value="1"/>
</dbReference>
<dbReference type="GO" id="GO:0051287">
    <property type="term" value="F:NAD binding"/>
    <property type="evidence" value="ECO:0007669"/>
    <property type="project" value="InterPro"/>
</dbReference>
<dbReference type="EMBL" id="LAZR01000359">
    <property type="protein sequence ID" value="KKN72605.1"/>
    <property type="molecule type" value="Genomic_DNA"/>
</dbReference>
<protein>
    <recommendedName>
        <fullName evidence="3">Glyceraldehyde 3-phosphate dehydrogenase NAD(P) binding domain-containing protein</fullName>
    </recommendedName>
</protein>
<reference evidence="4" key="1">
    <citation type="journal article" date="2015" name="Nature">
        <title>Complex archaea that bridge the gap between prokaryotes and eukaryotes.</title>
        <authorList>
            <person name="Spang A."/>
            <person name="Saw J.H."/>
            <person name="Jorgensen S.L."/>
            <person name="Zaremba-Niedzwiedzka K."/>
            <person name="Martijn J."/>
            <person name="Lind A.E."/>
            <person name="van Eijk R."/>
            <person name="Schleper C."/>
            <person name="Guy L."/>
            <person name="Ettema T.J."/>
        </authorList>
    </citation>
    <scope>NUCLEOTIDE SEQUENCE</scope>
</reference>
<dbReference type="NCBIfam" id="TIGR01534">
    <property type="entry name" value="GAPDH-I"/>
    <property type="match status" value="1"/>
</dbReference>
<gene>
    <name evidence="4" type="ORF">LCGC14_0409360</name>
</gene>
<comment type="caution">
    <text evidence="4">The sequence shown here is derived from an EMBL/GenBank/DDBJ whole genome shotgun (WGS) entry which is preliminary data.</text>
</comment>
<dbReference type="InterPro" id="IPR020830">
    <property type="entry name" value="GlycerAld_3-P_DH_AS"/>
</dbReference>
<dbReference type="SUPFAM" id="SSF55347">
    <property type="entry name" value="Glyceraldehyde-3-phosphate dehydrogenase-like, C-terminal domain"/>
    <property type="match status" value="1"/>
</dbReference>
<dbReference type="InterPro" id="IPR020831">
    <property type="entry name" value="GlycerAld/Erythrose_P_DH"/>
</dbReference>
<feature type="non-terminal residue" evidence="4">
    <location>
        <position position="310"/>
    </location>
</feature>
<dbReference type="SMART" id="SM00846">
    <property type="entry name" value="Gp_dh_N"/>
    <property type="match status" value="1"/>
</dbReference>
<dbReference type="PANTHER" id="PTHR43148">
    <property type="entry name" value="GLYCERALDEHYDE-3-PHOSPHATE DEHYDROGENASE 2"/>
    <property type="match status" value="1"/>
</dbReference>
<dbReference type="FunFam" id="3.30.360.10:FF:000002">
    <property type="entry name" value="Glyceraldehyde-3-phosphate dehydrogenase"/>
    <property type="match status" value="1"/>
</dbReference>
<evidence type="ECO:0000256" key="1">
    <source>
        <dbReference type="ARBA" id="ARBA00007406"/>
    </source>
</evidence>
<dbReference type="Pfam" id="PF02800">
    <property type="entry name" value="Gp_dh_C"/>
    <property type="match status" value="1"/>
</dbReference>
<keyword evidence="2" id="KW-0560">Oxidoreductase</keyword>
<dbReference type="GO" id="GO:0006006">
    <property type="term" value="P:glucose metabolic process"/>
    <property type="evidence" value="ECO:0007669"/>
    <property type="project" value="InterPro"/>
</dbReference>
<evidence type="ECO:0000313" key="4">
    <source>
        <dbReference type="EMBL" id="KKN72605.1"/>
    </source>
</evidence>
<comment type="similarity">
    <text evidence="1">Belongs to the glyceraldehyde-3-phosphate dehydrogenase family.</text>
</comment>
<sequence>MAVTVGINGFGRIGRLAFRAMCEQPDRFDIVAINDLADADMLAYLLKYDSTQGPFPGKVVAKKGALVVNGEEIRILSEKDPAKLPWGDLGVTVALESTGIFTARATDSKGGYDSHLAAGAKRVVISAPTKDDPDATIVLGVNDHVLTSETRTVSNASCTTNSLAPVAKILNDSFGIVKGVMTTIHAYTNDQRILDQIHSKRTRARSAAINIVPTSTGAAKAVGKVLPELKGKLDGYALRVPVPVGSITDLSICTAKKTSIEGVNSAVKAAADGPMKHILEYNADSIVSSDIIHNPHSSIFDACNTLVVDG</sequence>
<evidence type="ECO:0000256" key="2">
    <source>
        <dbReference type="ARBA" id="ARBA00023002"/>
    </source>
</evidence>
<name>A0A0F9SUF4_9ZZZZ</name>
<dbReference type="PIRSF" id="PIRSF000149">
    <property type="entry name" value="GAP_DH"/>
    <property type="match status" value="1"/>
</dbReference>
<dbReference type="GO" id="GO:0050661">
    <property type="term" value="F:NADP binding"/>
    <property type="evidence" value="ECO:0007669"/>
    <property type="project" value="InterPro"/>
</dbReference>
<dbReference type="Pfam" id="PF00044">
    <property type="entry name" value="Gp_dh_N"/>
    <property type="match status" value="1"/>
</dbReference>
<dbReference type="InterPro" id="IPR020828">
    <property type="entry name" value="GlycerAld_3-P_DH_NAD(P)-bd"/>
</dbReference>
<dbReference type="InterPro" id="IPR006424">
    <property type="entry name" value="Glyceraldehyde-3-P_DH_1"/>
</dbReference>
<dbReference type="SUPFAM" id="SSF51735">
    <property type="entry name" value="NAD(P)-binding Rossmann-fold domains"/>
    <property type="match status" value="1"/>
</dbReference>
<dbReference type="CDD" id="cd18126">
    <property type="entry name" value="GAPDH_I_C"/>
    <property type="match status" value="1"/>
</dbReference>
<dbReference type="PROSITE" id="PS00071">
    <property type="entry name" value="GAPDH"/>
    <property type="match status" value="1"/>
</dbReference>
<dbReference type="CDD" id="cd05214">
    <property type="entry name" value="GAPDH_I_N"/>
    <property type="match status" value="1"/>
</dbReference>
<dbReference type="AlphaFoldDB" id="A0A0F9SUF4"/>
<dbReference type="PRINTS" id="PR00078">
    <property type="entry name" value="G3PDHDRGNASE"/>
</dbReference>
<feature type="domain" description="Glyceraldehyde 3-phosphate dehydrogenase NAD(P) binding" evidence="3">
    <location>
        <begin position="3"/>
        <end position="158"/>
    </location>
</feature>
<dbReference type="GO" id="GO:0016620">
    <property type="term" value="F:oxidoreductase activity, acting on the aldehyde or oxo group of donors, NAD or NADP as acceptor"/>
    <property type="evidence" value="ECO:0007669"/>
    <property type="project" value="InterPro"/>
</dbReference>
<dbReference type="FunFam" id="3.40.50.720:FF:000001">
    <property type="entry name" value="Glyceraldehyde-3-phosphate dehydrogenase"/>
    <property type="match status" value="1"/>
</dbReference>
<dbReference type="InterPro" id="IPR020829">
    <property type="entry name" value="GlycerAld_3-P_DH_cat"/>
</dbReference>
<accession>A0A0F9SUF4</accession>